<dbReference type="Pfam" id="PF13905">
    <property type="entry name" value="Thioredoxin_8"/>
    <property type="match status" value="1"/>
</dbReference>
<dbReference type="Proteomes" id="UP000320390">
    <property type="component" value="Chromosome"/>
</dbReference>
<proteinExistence type="predicted"/>
<dbReference type="OrthoDB" id="289373at2"/>
<reference evidence="2 3" key="1">
    <citation type="submission" date="2019-02" db="EMBL/GenBank/DDBJ databases">
        <title>Deep-cultivation of Planctomycetes and their phenomic and genomic characterization uncovers novel biology.</title>
        <authorList>
            <person name="Wiegand S."/>
            <person name="Jogler M."/>
            <person name="Boedeker C."/>
            <person name="Pinto D."/>
            <person name="Vollmers J."/>
            <person name="Rivas-Marin E."/>
            <person name="Kohn T."/>
            <person name="Peeters S.H."/>
            <person name="Heuer A."/>
            <person name="Rast P."/>
            <person name="Oberbeckmann S."/>
            <person name="Bunk B."/>
            <person name="Jeske O."/>
            <person name="Meyerdierks A."/>
            <person name="Storesund J.E."/>
            <person name="Kallscheuer N."/>
            <person name="Luecker S."/>
            <person name="Lage O.M."/>
            <person name="Pohl T."/>
            <person name="Merkel B.J."/>
            <person name="Hornburger P."/>
            <person name="Mueller R.-W."/>
            <person name="Bruemmer F."/>
            <person name="Labrenz M."/>
            <person name="Spormann A.M."/>
            <person name="Op den Camp H."/>
            <person name="Overmann J."/>
            <person name="Amann R."/>
            <person name="Jetten M.S.M."/>
            <person name="Mascher T."/>
            <person name="Medema M.H."/>
            <person name="Devos D.P."/>
            <person name="Kaster A.-K."/>
            <person name="Ovreas L."/>
            <person name="Rohde M."/>
            <person name="Galperin M.Y."/>
            <person name="Jogler C."/>
        </authorList>
    </citation>
    <scope>NUCLEOTIDE SEQUENCE [LARGE SCALE GENOMIC DNA]</scope>
    <source>
        <strain evidence="2 3">Poly30</strain>
    </source>
</reference>
<dbReference type="CDD" id="cd02966">
    <property type="entry name" value="TlpA_like_family"/>
    <property type="match status" value="1"/>
</dbReference>
<gene>
    <name evidence="2" type="ORF">Poly30_56120</name>
</gene>
<evidence type="ECO:0000313" key="3">
    <source>
        <dbReference type="Proteomes" id="UP000320390"/>
    </source>
</evidence>
<dbReference type="EMBL" id="CP036434">
    <property type="protein sequence ID" value="QDV10050.1"/>
    <property type="molecule type" value="Genomic_DNA"/>
</dbReference>
<evidence type="ECO:0000313" key="2">
    <source>
        <dbReference type="EMBL" id="QDV10050.1"/>
    </source>
</evidence>
<dbReference type="AlphaFoldDB" id="A0A518F154"/>
<keyword evidence="3" id="KW-1185">Reference proteome</keyword>
<dbReference type="Gene3D" id="3.40.30.10">
    <property type="entry name" value="Glutaredoxin"/>
    <property type="match status" value="1"/>
</dbReference>
<accession>A0A518F154</accession>
<dbReference type="InterPro" id="IPR012336">
    <property type="entry name" value="Thioredoxin-like_fold"/>
</dbReference>
<name>A0A518F154_9BACT</name>
<feature type="domain" description="Thioredoxin-like fold" evidence="1">
    <location>
        <begin position="1"/>
        <end position="73"/>
    </location>
</feature>
<dbReference type="InterPro" id="IPR036249">
    <property type="entry name" value="Thioredoxin-like_sf"/>
</dbReference>
<protein>
    <recommendedName>
        <fullName evidence="1">Thioredoxin-like fold domain-containing protein</fullName>
    </recommendedName>
</protein>
<dbReference type="SUPFAM" id="SSF52833">
    <property type="entry name" value="Thioredoxin-like"/>
    <property type="match status" value="1"/>
</dbReference>
<organism evidence="2 3">
    <name type="scientific">Saltatorellus ferox</name>
    <dbReference type="NCBI Taxonomy" id="2528018"/>
    <lineage>
        <taxon>Bacteria</taxon>
        <taxon>Pseudomonadati</taxon>
        <taxon>Planctomycetota</taxon>
        <taxon>Planctomycetia</taxon>
        <taxon>Planctomycetia incertae sedis</taxon>
        <taxon>Saltatorellus</taxon>
    </lineage>
</organism>
<sequence length="97" mass="11024">MPHLKELVERHKDDPFALIGINFRDDEEAYRKGVKDFGVSWLSAYLGMDATLLQLYSVEFFPTYIVLDVDGTIVHRGGNPKEIDSVIAKLVDKAKKK</sequence>
<evidence type="ECO:0000259" key="1">
    <source>
        <dbReference type="Pfam" id="PF13905"/>
    </source>
</evidence>